<dbReference type="GO" id="GO:0016301">
    <property type="term" value="F:kinase activity"/>
    <property type="evidence" value="ECO:0007669"/>
    <property type="project" value="UniProtKB-KW"/>
</dbReference>
<comment type="subcellular location">
    <subcellularLocation>
        <location evidence="1">Cytoplasm</location>
    </subcellularLocation>
</comment>
<evidence type="ECO:0000313" key="9">
    <source>
        <dbReference type="Proteomes" id="UP000094463"/>
    </source>
</evidence>
<dbReference type="Gene3D" id="2.70.70.10">
    <property type="entry name" value="Glucose Permease (Domain IIA)"/>
    <property type="match status" value="1"/>
</dbReference>
<dbReference type="RefSeq" id="WP_069364787.1">
    <property type="nucleotide sequence ID" value="NZ_CP012502.1"/>
</dbReference>
<dbReference type="GO" id="GO:0009401">
    <property type="term" value="P:phosphoenolpyruvate-dependent sugar phosphotransferase system"/>
    <property type="evidence" value="ECO:0007669"/>
    <property type="project" value="UniProtKB-KW"/>
</dbReference>
<dbReference type="InterPro" id="IPR001127">
    <property type="entry name" value="PTS_EIIA_1_perm"/>
</dbReference>
<keyword evidence="4 8" id="KW-0808">Transferase</keyword>
<evidence type="ECO:0000256" key="2">
    <source>
        <dbReference type="ARBA" id="ARBA00022448"/>
    </source>
</evidence>
<dbReference type="Pfam" id="PF00358">
    <property type="entry name" value="PTS_EIIA_1"/>
    <property type="match status" value="1"/>
</dbReference>
<dbReference type="EC" id="2.7.1.191" evidence="8"/>
<evidence type="ECO:0000256" key="5">
    <source>
        <dbReference type="ARBA" id="ARBA00022683"/>
    </source>
</evidence>
<dbReference type="STRING" id="632773.BBEV_1369"/>
<dbReference type="Proteomes" id="UP000094463">
    <property type="component" value="Chromosome"/>
</dbReference>
<dbReference type="PROSITE" id="PS00371">
    <property type="entry name" value="PTS_EIIA_TYPE_1_HIS"/>
    <property type="match status" value="1"/>
</dbReference>
<accession>A0A1D7QUN0</accession>
<sequence>MLKKLFGKAKKEPVQMPAADGKDILTAYANGEVVSLSEVPDPTFSEKMMGDGIAIKPDEGAIYAPVHAEVIQMSDSMKHAVGLKTVNGVEILIHIGLETVAMKGEGFKQLVKEGENVAKGEKLIEFDLDLVNEKAESTITPLVITNADDSVSSMEKHEGQQGVSGETVILEITAK</sequence>
<feature type="domain" description="PTS EIIA type-1" evidence="7">
    <location>
        <begin position="41"/>
        <end position="146"/>
    </location>
</feature>
<proteinExistence type="predicted"/>
<dbReference type="FunFam" id="2.70.70.10:FF:000001">
    <property type="entry name" value="PTS system glucose-specific IIA component"/>
    <property type="match status" value="1"/>
</dbReference>
<dbReference type="InterPro" id="IPR050890">
    <property type="entry name" value="PTS_EIIA_component"/>
</dbReference>
<reference evidence="8 9" key="1">
    <citation type="submission" date="2015-08" db="EMBL/GenBank/DDBJ databases">
        <title>The complete genome sequence of Bacillus beveridgei MLTeJB.</title>
        <authorList>
            <person name="Hanson T.E."/>
            <person name="Mesa C."/>
            <person name="Basesman S.M."/>
            <person name="Oremland R.S."/>
        </authorList>
    </citation>
    <scope>NUCLEOTIDE SEQUENCE [LARGE SCALE GENOMIC DNA]</scope>
    <source>
        <strain evidence="8 9">MLTeJB</strain>
    </source>
</reference>
<evidence type="ECO:0000313" key="8">
    <source>
        <dbReference type="EMBL" id="AOM82732.1"/>
    </source>
</evidence>
<keyword evidence="9" id="KW-1185">Reference proteome</keyword>
<name>A0A1D7QUN0_9BACI</name>
<gene>
    <name evidence="8" type="primary">crr</name>
    <name evidence="8" type="ORF">BBEV_1369</name>
</gene>
<keyword evidence="5" id="KW-0598">Phosphotransferase system</keyword>
<dbReference type="PATRIC" id="fig|632773.3.peg.1444"/>
<keyword evidence="3" id="KW-0762">Sugar transport</keyword>
<keyword evidence="6" id="KW-0418">Kinase</keyword>
<dbReference type="SUPFAM" id="SSF51261">
    <property type="entry name" value="Duplicated hybrid motif"/>
    <property type="match status" value="1"/>
</dbReference>
<evidence type="ECO:0000256" key="3">
    <source>
        <dbReference type="ARBA" id="ARBA00022597"/>
    </source>
</evidence>
<dbReference type="OrthoDB" id="92465at2"/>
<organism evidence="8 9">
    <name type="scientific">Salisediminibacterium beveridgei</name>
    <dbReference type="NCBI Taxonomy" id="632773"/>
    <lineage>
        <taxon>Bacteria</taxon>
        <taxon>Bacillati</taxon>
        <taxon>Bacillota</taxon>
        <taxon>Bacilli</taxon>
        <taxon>Bacillales</taxon>
        <taxon>Bacillaceae</taxon>
        <taxon>Salisediminibacterium</taxon>
    </lineage>
</organism>
<evidence type="ECO:0000256" key="4">
    <source>
        <dbReference type="ARBA" id="ARBA00022679"/>
    </source>
</evidence>
<evidence type="ECO:0000256" key="1">
    <source>
        <dbReference type="ARBA" id="ARBA00004496"/>
    </source>
</evidence>
<dbReference type="KEGG" id="bbev:BBEV_1369"/>
<evidence type="ECO:0000259" key="7">
    <source>
        <dbReference type="PROSITE" id="PS51093"/>
    </source>
</evidence>
<evidence type="ECO:0000256" key="6">
    <source>
        <dbReference type="ARBA" id="ARBA00022777"/>
    </source>
</evidence>
<dbReference type="EMBL" id="CP012502">
    <property type="protein sequence ID" value="AOM82732.1"/>
    <property type="molecule type" value="Genomic_DNA"/>
</dbReference>
<dbReference type="PROSITE" id="PS51093">
    <property type="entry name" value="PTS_EIIA_TYPE_1"/>
    <property type="match status" value="1"/>
</dbReference>
<protein>
    <submittedName>
        <fullName evidence="8">PTS system, glucose-specific IIA component</fullName>
        <ecNumber evidence="8">2.7.1.191</ecNumber>
    </submittedName>
</protein>
<dbReference type="AlphaFoldDB" id="A0A1D7QUN0"/>
<dbReference type="GO" id="GO:0005737">
    <property type="term" value="C:cytoplasm"/>
    <property type="evidence" value="ECO:0007669"/>
    <property type="project" value="UniProtKB-SubCell"/>
</dbReference>
<dbReference type="NCBIfam" id="TIGR00830">
    <property type="entry name" value="PTBA"/>
    <property type="match status" value="1"/>
</dbReference>
<dbReference type="PANTHER" id="PTHR45008:SF1">
    <property type="entry name" value="PTS SYSTEM GLUCOSE-SPECIFIC EIIA COMPONENT"/>
    <property type="match status" value="1"/>
</dbReference>
<keyword evidence="2" id="KW-0813">Transport</keyword>
<dbReference type="PANTHER" id="PTHR45008">
    <property type="entry name" value="PTS SYSTEM GLUCOSE-SPECIFIC EIIA COMPONENT"/>
    <property type="match status" value="1"/>
</dbReference>
<dbReference type="InterPro" id="IPR011055">
    <property type="entry name" value="Dup_hybrid_motif"/>
</dbReference>